<protein>
    <recommendedName>
        <fullName evidence="2">MATH domain-containing protein</fullName>
    </recommendedName>
</protein>
<evidence type="ECO:0000259" key="2">
    <source>
        <dbReference type="PROSITE" id="PS50144"/>
    </source>
</evidence>
<dbReference type="GO" id="GO:0070842">
    <property type="term" value="P:aggresome assembly"/>
    <property type="evidence" value="ECO:0007669"/>
    <property type="project" value="TreeGrafter"/>
</dbReference>
<evidence type="ECO:0000313" key="4">
    <source>
        <dbReference type="Proteomes" id="UP000708208"/>
    </source>
</evidence>
<feature type="compositionally biased region" description="Basic and acidic residues" evidence="1">
    <location>
        <begin position="314"/>
        <end position="327"/>
    </location>
</feature>
<dbReference type="AlphaFoldDB" id="A0A8J2PVI1"/>
<dbReference type="GO" id="GO:0051865">
    <property type="term" value="P:protein autoubiquitination"/>
    <property type="evidence" value="ECO:0007669"/>
    <property type="project" value="TreeGrafter"/>
</dbReference>
<sequence length="510" mass="56286">LDTHLKSKLLTLVNQKAHLTRKSEDLETLLRDIESQLSSGPKSELIKHSGKVLKTIQDSIGKSTFSLAPVLADFPSELVPNYDSCTFVINKFSQLRTKADPFYSEPLHINGLSWRLKVYPDGNGVVRGTYLSVFLELTAGPPETAKYEYRIEMVYQAGNDPSKNMMREFASDFEIGECWGYNRFFRLDLLEADGFWDRSDDTVKLRFEVRAPTYYQKCKDQQWYITQLLNSSGKQSAHISELKERLRELDGSNHAVVDLDRPVVEPTVGSEPSVTGTSVACESQQPSTAFQADMNRLFPDFFASDLESDDGSDREDSSTTRRSDRLPVSRSRRGGTDENDVDEETTAGDIDVETPLASLRGTQSSPSSGRVHRTSHDLFCELDESDADADDSFDYPHGTSDLLTLLDELQIIDTPDNPTPSPTISPHQPKPTQLVTTTSSSSLPTLPTTTVLASTTALSSASPAVVTARHSSIESMQLPTLPGPRDGVPLSEEEFAIFALGVEAATAETQ</sequence>
<dbReference type="PANTHER" id="PTHR36754">
    <property type="entry name" value="E3 UBIQUITIN-PROTEIN LIGASE TRIM37"/>
    <property type="match status" value="1"/>
</dbReference>
<feature type="region of interest" description="Disordered" evidence="1">
    <location>
        <begin position="303"/>
        <end position="372"/>
    </location>
</feature>
<feature type="compositionally biased region" description="Polar residues" evidence="1">
    <location>
        <begin position="424"/>
        <end position="433"/>
    </location>
</feature>
<reference evidence="3" key="1">
    <citation type="submission" date="2021-06" db="EMBL/GenBank/DDBJ databases">
        <authorList>
            <person name="Hodson N. C."/>
            <person name="Mongue J. A."/>
            <person name="Jaron S. K."/>
        </authorList>
    </citation>
    <scope>NUCLEOTIDE SEQUENCE</scope>
</reference>
<dbReference type="GO" id="GO:0016235">
    <property type="term" value="C:aggresome"/>
    <property type="evidence" value="ECO:0007669"/>
    <property type="project" value="TreeGrafter"/>
</dbReference>
<dbReference type="Pfam" id="PF22486">
    <property type="entry name" value="MATH_2"/>
    <property type="match status" value="1"/>
</dbReference>
<feature type="compositionally biased region" description="Low complexity" evidence="1">
    <location>
        <begin position="434"/>
        <end position="443"/>
    </location>
</feature>
<dbReference type="SMART" id="SM00061">
    <property type="entry name" value="MATH"/>
    <property type="match status" value="1"/>
</dbReference>
<evidence type="ECO:0000256" key="1">
    <source>
        <dbReference type="SAM" id="MobiDB-lite"/>
    </source>
</evidence>
<gene>
    <name evidence="3" type="ORF">AFUS01_LOCUS39611</name>
</gene>
<dbReference type="PROSITE" id="PS50144">
    <property type="entry name" value="MATH"/>
    <property type="match status" value="1"/>
</dbReference>
<feature type="domain" description="MATH" evidence="2">
    <location>
        <begin position="82"/>
        <end position="209"/>
    </location>
</feature>
<organism evidence="3 4">
    <name type="scientific">Allacma fusca</name>
    <dbReference type="NCBI Taxonomy" id="39272"/>
    <lineage>
        <taxon>Eukaryota</taxon>
        <taxon>Metazoa</taxon>
        <taxon>Ecdysozoa</taxon>
        <taxon>Arthropoda</taxon>
        <taxon>Hexapoda</taxon>
        <taxon>Collembola</taxon>
        <taxon>Symphypleona</taxon>
        <taxon>Sminthuridae</taxon>
        <taxon>Allacma</taxon>
    </lineage>
</organism>
<dbReference type="GO" id="GO:0006513">
    <property type="term" value="P:protein monoubiquitination"/>
    <property type="evidence" value="ECO:0007669"/>
    <property type="project" value="TreeGrafter"/>
</dbReference>
<feature type="compositionally biased region" description="Polar residues" evidence="1">
    <location>
        <begin position="270"/>
        <end position="284"/>
    </location>
</feature>
<dbReference type="Proteomes" id="UP000708208">
    <property type="component" value="Unassembled WGS sequence"/>
</dbReference>
<evidence type="ECO:0000313" key="3">
    <source>
        <dbReference type="EMBL" id="CAG7829767.1"/>
    </source>
</evidence>
<proteinExistence type="predicted"/>
<dbReference type="GO" id="GO:0031625">
    <property type="term" value="F:ubiquitin protein ligase binding"/>
    <property type="evidence" value="ECO:0007669"/>
    <property type="project" value="TreeGrafter"/>
</dbReference>
<dbReference type="CDD" id="cd03773">
    <property type="entry name" value="MATH_TRIM37"/>
    <property type="match status" value="1"/>
</dbReference>
<dbReference type="InterPro" id="IPR002083">
    <property type="entry name" value="MATH/TRAF_dom"/>
</dbReference>
<feature type="compositionally biased region" description="Acidic residues" evidence="1">
    <location>
        <begin position="337"/>
        <end position="352"/>
    </location>
</feature>
<comment type="caution">
    <text evidence="3">The sequence shown here is derived from an EMBL/GenBank/DDBJ whole genome shotgun (WGS) entry which is preliminary data.</text>
</comment>
<dbReference type="PANTHER" id="PTHR36754:SF2">
    <property type="entry name" value="E3 UBIQUITIN-PROTEIN LIGASE TRIM37"/>
    <property type="match status" value="1"/>
</dbReference>
<dbReference type="EMBL" id="CAJVCH010552830">
    <property type="protein sequence ID" value="CAG7829767.1"/>
    <property type="molecule type" value="Genomic_DNA"/>
</dbReference>
<dbReference type="GO" id="GO:0061630">
    <property type="term" value="F:ubiquitin protein ligase activity"/>
    <property type="evidence" value="ECO:0007669"/>
    <property type="project" value="TreeGrafter"/>
</dbReference>
<dbReference type="InterPro" id="IPR037299">
    <property type="entry name" value="TRIM37_MATH"/>
</dbReference>
<dbReference type="GO" id="GO:0005778">
    <property type="term" value="C:peroxisomal membrane"/>
    <property type="evidence" value="ECO:0007669"/>
    <property type="project" value="TreeGrafter"/>
</dbReference>
<feature type="region of interest" description="Disordered" evidence="1">
    <location>
        <begin position="265"/>
        <end position="284"/>
    </location>
</feature>
<feature type="non-terminal residue" evidence="3">
    <location>
        <position position="1"/>
    </location>
</feature>
<feature type="region of interest" description="Disordered" evidence="1">
    <location>
        <begin position="419"/>
        <end position="443"/>
    </location>
</feature>
<dbReference type="GO" id="GO:0005164">
    <property type="term" value="F:tumor necrosis factor receptor binding"/>
    <property type="evidence" value="ECO:0007669"/>
    <property type="project" value="TreeGrafter"/>
</dbReference>
<dbReference type="InterPro" id="IPR053003">
    <property type="entry name" value="TRIM_RBCC_E3_ubiq-ligases"/>
</dbReference>
<dbReference type="OrthoDB" id="192247at2759"/>
<keyword evidence="4" id="KW-1185">Reference proteome</keyword>
<accession>A0A8J2PVI1</accession>
<name>A0A8J2PVI1_9HEXA</name>